<comment type="caution">
    <text evidence="1">The sequence shown here is derived from an EMBL/GenBank/DDBJ whole genome shotgun (WGS) entry which is preliminary data.</text>
</comment>
<sequence length="58" mass="6635">MKDELGGSGWYEYTQKSSYFLSFKSAPLFIQIKGIERITNQVYQASKLQIPKSRDLGS</sequence>
<name>S2DID5_INDAL</name>
<dbReference type="STRING" id="1189612.A33Q_1448"/>
<keyword evidence="2" id="KW-1185">Reference proteome</keyword>
<dbReference type="AlphaFoldDB" id="S2DID5"/>
<accession>S2DID5</accession>
<evidence type="ECO:0000313" key="2">
    <source>
        <dbReference type="Proteomes" id="UP000006073"/>
    </source>
</evidence>
<dbReference type="EMBL" id="ALWO02000023">
    <property type="protein sequence ID" value="EOZ98794.1"/>
    <property type="molecule type" value="Genomic_DNA"/>
</dbReference>
<proteinExistence type="predicted"/>
<evidence type="ECO:0000313" key="1">
    <source>
        <dbReference type="EMBL" id="EOZ98794.1"/>
    </source>
</evidence>
<organism evidence="1 2">
    <name type="scientific">Indibacter alkaliphilus (strain CCUG 57479 / KCTC 22604 / LW1)</name>
    <dbReference type="NCBI Taxonomy" id="1189612"/>
    <lineage>
        <taxon>Bacteria</taxon>
        <taxon>Pseudomonadati</taxon>
        <taxon>Bacteroidota</taxon>
        <taxon>Cytophagia</taxon>
        <taxon>Cytophagales</taxon>
        <taxon>Cyclobacteriaceae</taxon>
    </lineage>
</organism>
<protein>
    <submittedName>
        <fullName evidence="1">Uncharacterized protein</fullName>
    </submittedName>
</protein>
<dbReference type="Proteomes" id="UP000006073">
    <property type="component" value="Unassembled WGS sequence"/>
</dbReference>
<gene>
    <name evidence="1" type="ORF">A33Q_1448</name>
</gene>
<reference evidence="1 2" key="1">
    <citation type="journal article" date="2013" name="Genome Announc.">
        <title>Draft Genome Sequence of Indibacter alkaliphilus Strain LW1T, Isolated from Lonar Lake, a Haloalkaline Lake in the Buldana District of Maharashtra, India.</title>
        <authorList>
            <person name="Singh A."/>
            <person name="Kumar Jangir P."/>
            <person name="Sharma R."/>
            <person name="Singh A."/>
            <person name="Kumar Pinnaka A."/>
            <person name="Shivaji S."/>
        </authorList>
    </citation>
    <scope>NUCLEOTIDE SEQUENCE [LARGE SCALE GENOMIC DNA]</scope>
    <source>
        <strain evidence="2">CCUG 57479 / KCTC 22604 / LW1</strain>
    </source>
</reference>